<keyword evidence="3" id="KW-1185">Reference proteome</keyword>
<dbReference type="Proteomes" id="UP001174196">
    <property type="component" value="Unassembled WGS sequence"/>
</dbReference>
<dbReference type="PROSITE" id="PS51462">
    <property type="entry name" value="NUDIX"/>
    <property type="match status" value="1"/>
</dbReference>
<dbReference type="GO" id="GO:0016787">
    <property type="term" value="F:hydrolase activity"/>
    <property type="evidence" value="ECO:0007669"/>
    <property type="project" value="UniProtKB-KW"/>
</dbReference>
<comment type="caution">
    <text evidence="2">The sequence shown here is derived from an EMBL/GenBank/DDBJ whole genome shotgun (WGS) entry which is preliminary data.</text>
</comment>
<dbReference type="Gene3D" id="3.90.79.10">
    <property type="entry name" value="Nucleoside Triphosphate Pyrophosphohydrolase"/>
    <property type="match status" value="1"/>
</dbReference>
<reference evidence="2" key="1">
    <citation type="submission" date="2022-08" db="EMBL/GenBank/DDBJ databases">
        <title>Polycladomyces zharkentsis sp. nov., a novel thermophilic CMC and starch-degrading bacterium isolated from a geothermal spring in Kazakhstan.</title>
        <authorList>
            <person name="Mashzhan A."/>
            <person name="Kistaubaeva A."/>
            <person name="Javier-Lopez R."/>
            <person name="Birkeland N.-K."/>
        </authorList>
    </citation>
    <scope>NUCLEOTIDE SEQUENCE</scope>
    <source>
        <strain evidence="2">KSR 13</strain>
    </source>
</reference>
<dbReference type="RefSeq" id="WP_301237112.1">
    <property type="nucleotide sequence ID" value="NZ_JANRHH010000003.1"/>
</dbReference>
<proteinExistence type="predicted"/>
<keyword evidence="2" id="KW-0378">Hydrolase</keyword>
<organism evidence="2 3">
    <name type="scientific">Polycladomyces subterraneus</name>
    <dbReference type="NCBI Taxonomy" id="1016997"/>
    <lineage>
        <taxon>Bacteria</taxon>
        <taxon>Bacillati</taxon>
        <taxon>Bacillota</taxon>
        <taxon>Bacilli</taxon>
        <taxon>Bacillales</taxon>
        <taxon>Thermoactinomycetaceae</taxon>
        <taxon>Polycladomyces</taxon>
    </lineage>
</organism>
<sequence>MHWDRLKQEGKTFENGTIFTIRDWYHEPDRLDVTLMRTRYDHYLYSIHHQTTNPWACRVMYACALTETSDGYWVIGEMADHTASPNRLQLAGGGIDESDVKGDQVDFLHSVIREVQEELGIDLLQIMDDVQIQPLYLKTGGERHSVTLIYRLGLPMTVEDMRQHYAAYLHRLREEGIKPEFASLIWIKKEKSEVTRFLQYDRRLRVDYLTPLLTKLVENE</sequence>
<dbReference type="CDD" id="cd02883">
    <property type="entry name" value="NUDIX_Hydrolase"/>
    <property type="match status" value="1"/>
</dbReference>
<dbReference type="InterPro" id="IPR015797">
    <property type="entry name" value="NUDIX_hydrolase-like_dom_sf"/>
</dbReference>
<accession>A0ABT8IHW4</accession>
<name>A0ABT8IHW4_9BACL</name>
<protein>
    <submittedName>
        <fullName evidence="2">NUDIX hydrolase</fullName>
    </submittedName>
</protein>
<gene>
    <name evidence="2" type="ORF">NWF35_00280</name>
</gene>
<dbReference type="SUPFAM" id="SSF55811">
    <property type="entry name" value="Nudix"/>
    <property type="match status" value="1"/>
</dbReference>
<feature type="domain" description="Nudix hydrolase" evidence="1">
    <location>
        <begin position="55"/>
        <end position="210"/>
    </location>
</feature>
<evidence type="ECO:0000313" key="2">
    <source>
        <dbReference type="EMBL" id="MDN4592371.1"/>
    </source>
</evidence>
<dbReference type="EMBL" id="JANRHH010000003">
    <property type="protein sequence ID" value="MDN4592371.1"/>
    <property type="molecule type" value="Genomic_DNA"/>
</dbReference>
<evidence type="ECO:0000259" key="1">
    <source>
        <dbReference type="PROSITE" id="PS51462"/>
    </source>
</evidence>
<dbReference type="InterPro" id="IPR000086">
    <property type="entry name" value="NUDIX_hydrolase_dom"/>
</dbReference>
<evidence type="ECO:0000313" key="3">
    <source>
        <dbReference type="Proteomes" id="UP001174196"/>
    </source>
</evidence>